<proteinExistence type="predicted"/>
<keyword evidence="3" id="KW-1185">Reference proteome</keyword>
<evidence type="ECO:0000313" key="3">
    <source>
        <dbReference type="Proteomes" id="UP000320244"/>
    </source>
</evidence>
<dbReference type="Pfam" id="PF04964">
    <property type="entry name" value="Flp_Fap"/>
    <property type="match status" value="1"/>
</dbReference>
<gene>
    <name evidence="2" type="ORF">FGL98_19980</name>
</gene>
<feature type="transmembrane region" description="Helical" evidence="1">
    <location>
        <begin position="15"/>
        <end position="36"/>
    </location>
</feature>
<dbReference type="AlphaFoldDB" id="A0A563DU26"/>
<evidence type="ECO:0000256" key="1">
    <source>
        <dbReference type="SAM" id="Phobius"/>
    </source>
</evidence>
<dbReference type="EMBL" id="VCQV01000036">
    <property type="protein sequence ID" value="TWP33757.1"/>
    <property type="molecule type" value="Genomic_DNA"/>
</dbReference>
<keyword evidence="1" id="KW-0812">Transmembrane</keyword>
<dbReference type="OrthoDB" id="5121461at2"/>
<keyword evidence="1" id="KW-1133">Transmembrane helix</keyword>
<organism evidence="2 3">
    <name type="scientific">Leekyejoonella antrihumi</name>
    <dbReference type="NCBI Taxonomy" id="1660198"/>
    <lineage>
        <taxon>Bacteria</taxon>
        <taxon>Bacillati</taxon>
        <taxon>Actinomycetota</taxon>
        <taxon>Actinomycetes</taxon>
        <taxon>Micrococcales</taxon>
        <taxon>Dermacoccaceae</taxon>
        <taxon>Leekyejoonella</taxon>
    </lineage>
</organism>
<dbReference type="InterPro" id="IPR007047">
    <property type="entry name" value="Flp_Fap"/>
</dbReference>
<dbReference type="Proteomes" id="UP000320244">
    <property type="component" value="Unassembled WGS sequence"/>
</dbReference>
<name>A0A563DU26_9MICO</name>
<comment type="caution">
    <text evidence="2">The sequence shown here is derived from an EMBL/GenBank/DDBJ whole genome shotgun (WGS) entry which is preliminary data.</text>
</comment>
<accession>A0A563DU26</accession>
<evidence type="ECO:0000313" key="2">
    <source>
        <dbReference type="EMBL" id="TWP33757.1"/>
    </source>
</evidence>
<reference evidence="2 3" key="2">
    <citation type="submission" date="2019-08" db="EMBL/GenBank/DDBJ databases">
        <title>Jejuicoccus antrihumi gen. nov., sp. nov., a new member of the family Dermacoccaceae isolated from a cave.</title>
        <authorList>
            <person name="Schumann P."/>
            <person name="Kim I.S."/>
        </authorList>
    </citation>
    <scope>NUCLEOTIDE SEQUENCE [LARGE SCALE GENOMIC DNA]</scope>
    <source>
        <strain evidence="2 3">C5-26</strain>
    </source>
</reference>
<keyword evidence="1" id="KW-0472">Membrane</keyword>
<sequence length="51" mass="5250">MVQALDGHRESGVTAIEYGLLAVFIALAMVVGATLLGTKLSDLFTAISGDL</sequence>
<reference evidence="2 3" key="1">
    <citation type="submission" date="2019-05" db="EMBL/GenBank/DDBJ databases">
        <authorList>
            <person name="Lee S.D."/>
        </authorList>
    </citation>
    <scope>NUCLEOTIDE SEQUENCE [LARGE SCALE GENOMIC DNA]</scope>
    <source>
        <strain evidence="2 3">C5-26</strain>
    </source>
</reference>
<protein>
    <submittedName>
        <fullName evidence="2">Flp family type IVb pilin</fullName>
    </submittedName>
</protein>